<dbReference type="SUPFAM" id="SSF56059">
    <property type="entry name" value="Glutathione synthetase ATP-binding domain-like"/>
    <property type="match status" value="1"/>
</dbReference>
<reference evidence="2" key="1">
    <citation type="journal article" date="2015" name="Nature">
        <title>Complex archaea that bridge the gap between prokaryotes and eukaryotes.</title>
        <authorList>
            <person name="Spang A."/>
            <person name="Saw J.H."/>
            <person name="Jorgensen S.L."/>
            <person name="Zaremba-Niedzwiedzka K."/>
            <person name="Martijn J."/>
            <person name="Lind A.E."/>
            <person name="van Eijk R."/>
            <person name="Schleper C."/>
            <person name="Guy L."/>
            <person name="Ettema T.J."/>
        </authorList>
    </citation>
    <scope>NUCLEOTIDE SEQUENCE</scope>
</reference>
<protein>
    <recommendedName>
        <fullName evidence="1">Phosphoribosylglycinamide synthetase C-domain domain-containing protein</fullName>
    </recommendedName>
</protein>
<evidence type="ECO:0000313" key="2">
    <source>
        <dbReference type="EMBL" id="KKN22505.1"/>
    </source>
</evidence>
<dbReference type="SMART" id="SM01210">
    <property type="entry name" value="GARS_C"/>
    <property type="match status" value="1"/>
</dbReference>
<evidence type="ECO:0000259" key="1">
    <source>
        <dbReference type="SMART" id="SM01210"/>
    </source>
</evidence>
<dbReference type="GO" id="GO:0009113">
    <property type="term" value="P:purine nucleobase biosynthetic process"/>
    <property type="evidence" value="ECO:0007669"/>
    <property type="project" value="InterPro"/>
</dbReference>
<dbReference type="AlphaFoldDB" id="A0A0F9NSK9"/>
<dbReference type="EMBL" id="LAZR01003055">
    <property type="protein sequence ID" value="KKN22505.1"/>
    <property type="molecule type" value="Genomic_DNA"/>
</dbReference>
<name>A0A0F9NSK9_9ZZZZ</name>
<sequence>MKILMMSKTGRGFGIAHKLSEEGHDIQVFVQNRRCEDALLGVVGFVQGWRPVAAEWADLVIADEVGFGQYAAVLDGFGVPHIGINLIGDKLGSDPAKQIQAMRKVDIQIPETYEFDSPGEAREMLRELWGRDTIGWSIMPSGKVYTGKPFKVRDQDTLEWALEYYAADQAVIAQKLVYNSIEIGTTGWFSGELWVEPFSHNMDDRRLLNDDLGLKVDSMGSVSWAVSGKDMFVDELQKLAPILKAAQYKGPITLHSVASKKGIFAIDITAGFSYDGIEALYELLAEPLSDILIQIGLGTRSENKVRKGMYGVVARLTVLPYPHMPPDYLDKGMPILGVPSSVNSMAHCFLMDISKDGAIYRWAASSGVLMKISASDKNLSSAVKTLYKRIERITTPGVQYRTDIGSRVAEDTDELEQWEYLTPPSFLQSITSLVKSGAA</sequence>
<dbReference type="GO" id="GO:0004637">
    <property type="term" value="F:phosphoribosylamine-glycine ligase activity"/>
    <property type="evidence" value="ECO:0007669"/>
    <property type="project" value="InterPro"/>
</dbReference>
<accession>A0A0F9NSK9</accession>
<comment type="caution">
    <text evidence="2">The sequence shown here is derived from an EMBL/GenBank/DDBJ whole genome shotgun (WGS) entry which is preliminary data.</text>
</comment>
<dbReference type="Gene3D" id="3.90.600.10">
    <property type="entry name" value="Phosphoribosylglycinamide synthetase, C-terminal domain"/>
    <property type="match status" value="1"/>
</dbReference>
<dbReference type="InterPro" id="IPR020560">
    <property type="entry name" value="PRibGlycinamide_synth_C-dom"/>
</dbReference>
<feature type="domain" description="Phosphoribosylglycinamide synthetase C-domain" evidence="1">
    <location>
        <begin position="310"/>
        <end position="409"/>
    </location>
</feature>
<proteinExistence type="predicted"/>
<organism evidence="2">
    <name type="scientific">marine sediment metagenome</name>
    <dbReference type="NCBI Taxonomy" id="412755"/>
    <lineage>
        <taxon>unclassified sequences</taxon>
        <taxon>metagenomes</taxon>
        <taxon>ecological metagenomes</taxon>
    </lineage>
</organism>
<dbReference type="SUPFAM" id="SSF51246">
    <property type="entry name" value="Rudiment single hybrid motif"/>
    <property type="match status" value="1"/>
</dbReference>
<dbReference type="InterPro" id="IPR011054">
    <property type="entry name" value="Rudment_hybrid_motif"/>
</dbReference>
<gene>
    <name evidence="2" type="ORF">LCGC14_0914380</name>
</gene>
<dbReference type="InterPro" id="IPR037123">
    <property type="entry name" value="PRibGlycinamide_synth_C_sf"/>
</dbReference>